<feature type="region of interest" description="Disordered" evidence="12">
    <location>
        <begin position="95"/>
        <end position="116"/>
    </location>
</feature>
<evidence type="ECO:0000256" key="5">
    <source>
        <dbReference type="ARBA" id="ARBA00022692"/>
    </source>
</evidence>
<feature type="transmembrane region" description="Helical" evidence="13">
    <location>
        <begin position="1124"/>
        <end position="1142"/>
    </location>
</feature>
<feature type="region of interest" description="Disordered" evidence="12">
    <location>
        <begin position="391"/>
        <end position="493"/>
    </location>
</feature>
<evidence type="ECO:0000256" key="10">
    <source>
        <dbReference type="ARBA" id="ARBA00023209"/>
    </source>
</evidence>
<keyword evidence="5 13" id="KW-0812">Transmembrane</keyword>
<evidence type="ECO:0000256" key="13">
    <source>
        <dbReference type="SAM" id="Phobius"/>
    </source>
</evidence>
<dbReference type="PANTHER" id="PTHR46382">
    <property type="entry name" value="PHOSPHATIDATE CYTIDYLYLTRANSFERASE"/>
    <property type="match status" value="1"/>
</dbReference>
<feature type="transmembrane region" description="Helical" evidence="13">
    <location>
        <begin position="26"/>
        <end position="45"/>
    </location>
</feature>
<comment type="subcellular location">
    <subcellularLocation>
        <location evidence="1">Cell membrane</location>
        <topology evidence="1">Multi-pass membrane protein</topology>
    </subcellularLocation>
</comment>
<feature type="compositionally biased region" description="Low complexity" evidence="12">
    <location>
        <begin position="569"/>
        <end position="585"/>
    </location>
</feature>
<dbReference type="Proteomes" id="UP000221165">
    <property type="component" value="Unassembled WGS sequence"/>
</dbReference>
<evidence type="ECO:0000256" key="7">
    <source>
        <dbReference type="ARBA" id="ARBA00022989"/>
    </source>
</evidence>
<keyword evidence="15" id="KW-1185">Reference proteome</keyword>
<evidence type="ECO:0000256" key="2">
    <source>
        <dbReference type="ARBA" id="ARBA00022475"/>
    </source>
</evidence>
<keyword evidence="2" id="KW-1003">Cell membrane</keyword>
<feature type="transmembrane region" description="Helical" evidence="13">
    <location>
        <begin position="649"/>
        <end position="666"/>
    </location>
</feature>
<keyword evidence="4 14" id="KW-0808">Transferase</keyword>
<sequence>MSTLLGARKKEDFSSSFLARRSRCRLEIYTFSLPSILFFFILIRISLLSFFSSFFLVETVALASSSLAVLKAKPASLQGHPERLYVFLPHLLSSSSDKKKKKSPRTFSSSLSPHSYSPLSVPLSLFSSCSPPPALLTISSYPLISKLSSSRRSLPSSSFASFKRRVSSYSSSFFVHFSSPPWRKEGQAQERRQKEEEEERKEKPKKSSTLRRESDGRIFRPSPHLHSSCSWSSSISGKKSSSQDEKIGSSSLLLFFPPSSSSSSLFSSNSSSFPRSFIHSSSSFLSRKGAVLSPVHAFSASSSSPLLLSSLSSLSSDTDSRSSLLSAPLGYSAFSFLSLSSTHLDQNFHPLSSSFSFFSSGTSLSSPSFSSPSSLRSLFLSPFFRHSRHIRQSLPASRRSSEKQEKGDRACVDKTGREKREQDKEEIQKKKKRRKRNYEDAQEKSSPSPVKIEEDDSGVHTPQEEDDECTSSSPHRVDVNNSKTKKTIPDLADTRQTALNKLSSHRDGIFPSSHLSTSQTSLSSSFSSLHEKKEVSPPSLSSSPSSSPGTTPGSRSLERGSPDQRDHASSSSSFSSLLSSSSSYSRGKFSSLRQRVTTGVCLLLLAFPLLLFSPPPLFLLGALLQSLISIREFSYLCTKKGIFNPSLKVFFLTSTAIFLSAASPPLQSQHHLLSLPLSVVFLLSSLLLSSPSTKSIADISASVFSLIWFVFLPSFWVKLRFLRLPSKPLQSSSSSTSFLSLKKGISLLFSSSFSFSSLRKRLTESIRGVFMTPPSIQSSLLPSPYSSSSLLFFSFLALVSSDTFAYLIGSLYGTSPISSLFVPPLFSSLPPAACVSPRKTVQGLIAGCLSSSLIAGLAAHVIFKRSQKDFPSFFSSSSHSLLDMEPRIHQDKKRSLLGRLSCKPSHGSIHSEEDKKDVLLNTQGMTREIETVEILEKNVKPLFETKPVSSSSSFWTSVWREVVSRLLSSSFSRCFSPSSLFPALRKNGNVSSLFKATFPSPSVSPSSQRPHTSSLSCSSSSSSSSYTSGVSSSSSPPSSLLRSSSSPSAMKMSLARRYLPGGPRGVFYACGAMSGIALSLLGVLGDLTASLVKRDAGVKDSGTFLPGHGGWIDRTDSYLLTAPFAYFVGYVIHEFFSSLALLHDHPQSHVEGEE</sequence>
<dbReference type="AlphaFoldDB" id="A0A2C6LD71"/>
<keyword evidence="9 13" id="KW-0472">Membrane</keyword>
<evidence type="ECO:0000256" key="8">
    <source>
        <dbReference type="ARBA" id="ARBA00023098"/>
    </source>
</evidence>
<feature type="compositionally biased region" description="Basic and acidic residues" evidence="12">
    <location>
        <begin position="399"/>
        <end position="428"/>
    </location>
</feature>
<keyword evidence="7 13" id="KW-1133">Transmembrane helix</keyword>
<dbReference type="VEuPathDB" id="ToxoDB:CSUI_000636"/>
<feature type="compositionally biased region" description="Low complexity" evidence="12">
    <location>
        <begin position="105"/>
        <end position="116"/>
    </location>
</feature>
<dbReference type="GO" id="GO:0005886">
    <property type="term" value="C:plasma membrane"/>
    <property type="evidence" value="ECO:0007669"/>
    <property type="project" value="UniProtKB-SubCell"/>
</dbReference>
<feature type="compositionally biased region" description="Low complexity" evidence="12">
    <location>
        <begin position="512"/>
        <end position="528"/>
    </location>
</feature>
<accession>A0A2C6LD71</accession>
<feature type="region of interest" description="Disordered" evidence="12">
    <location>
        <begin position="184"/>
        <end position="243"/>
    </location>
</feature>
<dbReference type="Pfam" id="PF01148">
    <property type="entry name" value="CTP_transf_1"/>
    <property type="match status" value="1"/>
</dbReference>
<dbReference type="PANTHER" id="PTHR46382:SF1">
    <property type="entry name" value="PHOSPHATIDATE CYTIDYLYLTRANSFERASE"/>
    <property type="match status" value="1"/>
</dbReference>
<proteinExistence type="predicted"/>
<dbReference type="GO" id="GO:0016024">
    <property type="term" value="P:CDP-diacylglycerol biosynthetic process"/>
    <property type="evidence" value="ECO:0007669"/>
    <property type="project" value="TreeGrafter"/>
</dbReference>
<reference evidence="14 15" key="1">
    <citation type="journal article" date="2017" name="Int. J. Parasitol.">
        <title>The genome of the protozoan parasite Cystoisospora suis and a reverse vaccinology approach to identify vaccine candidates.</title>
        <authorList>
            <person name="Palmieri N."/>
            <person name="Shrestha A."/>
            <person name="Ruttkowski B."/>
            <person name="Beck T."/>
            <person name="Vogl C."/>
            <person name="Tomley F."/>
            <person name="Blake D.P."/>
            <person name="Joachim A."/>
        </authorList>
    </citation>
    <scope>NUCLEOTIDE SEQUENCE [LARGE SCALE GENOMIC DNA]</scope>
    <source>
        <strain evidence="14 15">Wien I</strain>
    </source>
</reference>
<feature type="transmembrane region" description="Helical" evidence="13">
    <location>
        <begin position="844"/>
        <end position="863"/>
    </location>
</feature>
<keyword evidence="6 14" id="KW-0548">Nucleotidyltransferase</keyword>
<feature type="compositionally biased region" description="Polar residues" evidence="12">
    <location>
        <begin position="470"/>
        <end position="482"/>
    </location>
</feature>
<keyword evidence="11" id="KW-1208">Phospholipid metabolism</keyword>
<dbReference type="OrthoDB" id="10260889at2759"/>
<name>A0A2C6LD71_9APIC</name>
<evidence type="ECO:0000256" key="6">
    <source>
        <dbReference type="ARBA" id="ARBA00022695"/>
    </source>
</evidence>
<comment type="caution">
    <text evidence="14">The sequence shown here is derived from an EMBL/GenBank/DDBJ whole genome shotgun (WGS) entry which is preliminary data.</text>
</comment>
<feature type="compositionally biased region" description="Basic and acidic residues" evidence="12">
    <location>
        <begin position="556"/>
        <end position="568"/>
    </location>
</feature>
<keyword evidence="8" id="KW-0443">Lipid metabolism</keyword>
<organism evidence="14 15">
    <name type="scientific">Cystoisospora suis</name>
    <dbReference type="NCBI Taxonomy" id="483139"/>
    <lineage>
        <taxon>Eukaryota</taxon>
        <taxon>Sar</taxon>
        <taxon>Alveolata</taxon>
        <taxon>Apicomplexa</taxon>
        <taxon>Conoidasida</taxon>
        <taxon>Coccidia</taxon>
        <taxon>Eucoccidiorida</taxon>
        <taxon>Eimeriorina</taxon>
        <taxon>Sarcocystidae</taxon>
        <taxon>Cystoisospora</taxon>
    </lineage>
</organism>
<feature type="compositionally biased region" description="Basic and acidic residues" evidence="12">
    <location>
        <begin position="184"/>
        <end position="195"/>
    </location>
</feature>
<dbReference type="GO" id="GO:0004605">
    <property type="term" value="F:phosphatidate cytidylyltransferase activity"/>
    <property type="evidence" value="ECO:0007669"/>
    <property type="project" value="TreeGrafter"/>
</dbReference>
<feature type="compositionally biased region" description="Low complexity" evidence="12">
    <location>
        <begin position="536"/>
        <end position="555"/>
    </location>
</feature>
<feature type="compositionally biased region" description="Low complexity" evidence="12">
    <location>
        <begin position="227"/>
        <end position="240"/>
    </location>
</feature>
<evidence type="ECO:0000256" key="9">
    <source>
        <dbReference type="ARBA" id="ARBA00023136"/>
    </source>
</evidence>
<keyword evidence="3" id="KW-0444">Lipid biosynthesis</keyword>
<dbReference type="RefSeq" id="XP_067927155.1">
    <property type="nucleotide sequence ID" value="XM_068060869.1"/>
</dbReference>
<feature type="region of interest" description="Disordered" evidence="12">
    <location>
        <begin position="505"/>
        <end position="585"/>
    </location>
</feature>
<feature type="transmembrane region" description="Helical" evidence="13">
    <location>
        <begin position="696"/>
        <end position="717"/>
    </location>
</feature>
<dbReference type="EMBL" id="MIGC01000250">
    <property type="protein sequence ID" value="PHJ25509.1"/>
    <property type="molecule type" value="Genomic_DNA"/>
</dbReference>
<feature type="region of interest" description="Disordered" evidence="12">
    <location>
        <begin position="1000"/>
        <end position="1045"/>
    </location>
</feature>
<evidence type="ECO:0000313" key="15">
    <source>
        <dbReference type="Proteomes" id="UP000221165"/>
    </source>
</evidence>
<keyword evidence="10" id="KW-0594">Phospholipid biosynthesis</keyword>
<evidence type="ECO:0000256" key="4">
    <source>
        <dbReference type="ARBA" id="ARBA00022679"/>
    </source>
</evidence>
<evidence type="ECO:0000256" key="12">
    <source>
        <dbReference type="SAM" id="MobiDB-lite"/>
    </source>
</evidence>
<evidence type="ECO:0000256" key="3">
    <source>
        <dbReference type="ARBA" id="ARBA00022516"/>
    </source>
</evidence>
<feature type="transmembrane region" description="Helical" evidence="13">
    <location>
        <begin position="1066"/>
        <end position="1085"/>
    </location>
</feature>
<evidence type="ECO:0000256" key="11">
    <source>
        <dbReference type="ARBA" id="ARBA00023264"/>
    </source>
</evidence>
<protein>
    <submittedName>
        <fullName evidence="14">Phosphatidate cytidylyltransferase</fullName>
    </submittedName>
</protein>
<evidence type="ECO:0000256" key="1">
    <source>
        <dbReference type="ARBA" id="ARBA00004651"/>
    </source>
</evidence>
<evidence type="ECO:0000313" key="14">
    <source>
        <dbReference type="EMBL" id="PHJ25509.1"/>
    </source>
</evidence>
<gene>
    <name evidence="14" type="ORF">CSUI_000636</name>
</gene>
<dbReference type="GeneID" id="94424080"/>